<feature type="transmembrane region" description="Helical" evidence="8">
    <location>
        <begin position="113"/>
        <end position="135"/>
    </location>
</feature>
<accession>A0AAD4S7E5</accession>
<sequence>MEIETVEIGRPKEDINDEEDGHQREGTVWSATAHCITAVIGSGILALSWSVAQLGWILGPPVLLVFAAITYYTSTLLADCYRSPHPITGSRNRTYMAVVRSYLGPKDVFMCAIAQYANLWGAMISYTLTASISMMSVTRSNCYHERGQTAKCTTNGNLFMVMFGAAQIVLSQLPNMEKITWLSVMAATMSFAYSIISLCLCLFKWFSNHGDVQGTPFGIMASHAVGLSPALKTWNAFQALGNIAFAYTFAEVMIEIQDTLRSPPSENVIMKKANLYGIGTTTIFYLSIGCVGYAAFGNNTPGNILTGFYEPFWLVDLAHICIVIHLLGAYQVFAQPIFATIERNIVSKWPEATFINNVYTVRLPLTKGGCLSFNLSKLLIRSIFIVLTTLVSMLLPFFNAIMGLLGASSFWALTVYIPVTMCIVQRKIGRGSLRWIMLQSLSGFCFFVSFLAAVGSVAGIIDSLKGAKPFHIEY</sequence>
<feature type="transmembrane region" description="Helical" evidence="8">
    <location>
        <begin position="404"/>
        <end position="424"/>
    </location>
</feature>
<feature type="transmembrane region" description="Helical" evidence="8">
    <location>
        <begin position="378"/>
        <end position="398"/>
    </location>
</feature>
<reference evidence="10" key="1">
    <citation type="submission" date="2022-04" db="EMBL/GenBank/DDBJ databases">
        <title>A functionally conserved STORR gene fusion in Papaver species that diverged 16.8 million years ago.</title>
        <authorList>
            <person name="Catania T."/>
        </authorList>
    </citation>
    <scope>NUCLEOTIDE SEQUENCE</scope>
    <source>
        <strain evidence="10">S-188037</strain>
    </source>
</reference>
<dbReference type="AlphaFoldDB" id="A0AAD4S7E5"/>
<keyword evidence="3 8" id="KW-0812">Transmembrane</keyword>
<feature type="transmembrane region" description="Helical" evidence="8">
    <location>
        <begin position="312"/>
        <end position="333"/>
    </location>
</feature>
<evidence type="ECO:0000259" key="9">
    <source>
        <dbReference type="Pfam" id="PF01490"/>
    </source>
</evidence>
<organism evidence="10 11">
    <name type="scientific">Papaver atlanticum</name>
    <dbReference type="NCBI Taxonomy" id="357466"/>
    <lineage>
        <taxon>Eukaryota</taxon>
        <taxon>Viridiplantae</taxon>
        <taxon>Streptophyta</taxon>
        <taxon>Embryophyta</taxon>
        <taxon>Tracheophyta</taxon>
        <taxon>Spermatophyta</taxon>
        <taxon>Magnoliopsida</taxon>
        <taxon>Ranunculales</taxon>
        <taxon>Papaveraceae</taxon>
        <taxon>Papaveroideae</taxon>
        <taxon>Papaver</taxon>
    </lineage>
</organism>
<evidence type="ECO:0000256" key="5">
    <source>
        <dbReference type="ARBA" id="ARBA00022989"/>
    </source>
</evidence>
<feature type="region of interest" description="Disordered" evidence="7">
    <location>
        <begin position="1"/>
        <end position="23"/>
    </location>
</feature>
<dbReference type="InterPro" id="IPR013057">
    <property type="entry name" value="AA_transpt_TM"/>
</dbReference>
<evidence type="ECO:0000256" key="3">
    <source>
        <dbReference type="ARBA" id="ARBA00022692"/>
    </source>
</evidence>
<feature type="transmembrane region" description="Helical" evidence="8">
    <location>
        <begin position="275"/>
        <end position="296"/>
    </location>
</feature>
<protein>
    <recommendedName>
        <fullName evidence="9">Amino acid transporter transmembrane domain-containing protein</fullName>
    </recommendedName>
</protein>
<evidence type="ECO:0000256" key="4">
    <source>
        <dbReference type="ARBA" id="ARBA00022970"/>
    </source>
</evidence>
<feature type="transmembrane region" description="Helical" evidence="8">
    <location>
        <begin position="179"/>
        <end position="203"/>
    </location>
</feature>
<dbReference type="GO" id="GO:0006865">
    <property type="term" value="P:amino acid transport"/>
    <property type="evidence" value="ECO:0007669"/>
    <property type="project" value="UniProtKB-KW"/>
</dbReference>
<feature type="transmembrane region" description="Helical" evidence="8">
    <location>
        <begin position="54"/>
        <end position="73"/>
    </location>
</feature>
<evidence type="ECO:0000256" key="1">
    <source>
        <dbReference type="ARBA" id="ARBA00004370"/>
    </source>
</evidence>
<proteinExistence type="predicted"/>
<evidence type="ECO:0000256" key="2">
    <source>
        <dbReference type="ARBA" id="ARBA00022448"/>
    </source>
</evidence>
<gene>
    <name evidence="10" type="ORF">MKW98_011680</name>
</gene>
<evidence type="ECO:0000313" key="11">
    <source>
        <dbReference type="Proteomes" id="UP001202328"/>
    </source>
</evidence>
<evidence type="ECO:0000313" key="10">
    <source>
        <dbReference type="EMBL" id="KAI3872188.1"/>
    </source>
</evidence>
<keyword evidence="5 8" id="KW-1133">Transmembrane helix</keyword>
<evidence type="ECO:0000256" key="6">
    <source>
        <dbReference type="ARBA" id="ARBA00023136"/>
    </source>
</evidence>
<feature type="transmembrane region" description="Helical" evidence="8">
    <location>
        <begin position="436"/>
        <end position="461"/>
    </location>
</feature>
<evidence type="ECO:0000256" key="8">
    <source>
        <dbReference type="SAM" id="Phobius"/>
    </source>
</evidence>
<dbReference type="Pfam" id="PF01490">
    <property type="entry name" value="Aa_trans"/>
    <property type="match status" value="1"/>
</dbReference>
<dbReference type="Proteomes" id="UP001202328">
    <property type="component" value="Unassembled WGS sequence"/>
</dbReference>
<comment type="subcellular location">
    <subcellularLocation>
        <location evidence="1">Membrane</location>
    </subcellularLocation>
</comment>
<dbReference type="PANTHER" id="PTHR48017">
    <property type="entry name" value="OS05G0424000 PROTEIN-RELATED"/>
    <property type="match status" value="1"/>
</dbReference>
<name>A0AAD4S7E5_9MAGN</name>
<comment type="caution">
    <text evidence="10">The sequence shown here is derived from an EMBL/GenBank/DDBJ whole genome shotgun (WGS) entry which is preliminary data.</text>
</comment>
<keyword evidence="6 8" id="KW-0472">Membrane</keyword>
<keyword evidence="4" id="KW-0029">Amino-acid transport</keyword>
<dbReference type="EMBL" id="JAJJMB010012966">
    <property type="protein sequence ID" value="KAI3872188.1"/>
    <property type="molecule type" value="Genomic_DNA"/>
</dbReference>
<evidence type="ECO:0000256" key="7">
    <source>
        <dbReference type="SAM" id="MobiDB-lite"/>
    </source>
</evidence>
<feature type="transmembrane region" description="Helical" evidence="8">
    <location>
        <begin position="28"/>
        <end position="47"/>
    </location>
</feature>
<feature type="transmembrane region" description="Helical" evidence="8">
    <location>
        <begin position="156"/>
        <end position="173"/>
    </location>
</feature>
<feature type="domain" description="Amino acid transporter transmembrane" evidence="9">
    <location>
        <begin position="25"/>
        <end position="461"/>
    </location>
</feature>
<dbReference type="GO" id="GO:0016020">
    <property type="term" value="C:membrane"/>
    <property type="evidence" value="ECO:0007669"/>
    <property type="project" value="UniProtKB-SubCell"/>
</dbReference>
<keyword evidence="11" id="KW-1185">Reference proteome</keyword>
<keyword evidence="2" id="KW-0813">Transport</keyword>